<keyword evidence="1" id="KW-1133">Transmembrane helix</keyword>
<dbReference type="InParanoid" id="A0A1Y2EFM2"/>
<keyword evidence="1" id="KW-0472">Membrane</keyword>
<feature type="transmembrane region" description="Helical" evidence="1">
    <location>
        <begin position="7"/>
        <end position="27"/>
    </location>
</feature>
<protein>
    <submittedName>
        <fullName evidence="2">Uncharacterized protein</fullName>
    </submittedName>
</protein>
<evidence type="ECO:0000313" key="3">
    <source>
        <dbReference type="Proteomes" id="UP000193689"/>
    </source>
</evidence>
<gene>
    <name evidence="2" type="ORF">BCR38DRAFT_88664</name>
</gene>
<sequence>MRRRNSMVLDLACSISPLLAVLGLLLIKETIKRGVVMEQGIATTSTHTEYGTFLLKNGNMISNRDENLPPPPFSFVFETSFLTTIFPTVIFSSNSLVSLCPYRFFLERIIHPQMMVTVSSPNRPSNHAKTVLVKSAATSSSVGRPNVID</sequence>
<reference evidence="2 3" key="1">
    <citation type="submission" date="2016-07" db="EMBL/GenBank/DDBJ databases">
        <title>Pervasive Adenine N6-methylation of Active Genes in Fungi.</title>
        <authorList>
            <consortium name="DOE Joint Genome Institute"/>
            <person name="Mondo S.J."/>
            <person name="Dannebaum R.O."/>
            <person name="Kuo R.C."/>
            <person name="Labutti K."/>
            <person name="Haridas S."/>
            <person name="Kuo A."/>
            <person name="Salamov A."/>
            <person name="Ahrendt S.R."/>
            <person name="Lipzen A."/>
            <person name="Sullivan W."/>
            <person name="Andreopoulos W.B."/>
            <person name="Clum A."/>
            <person name="Lindquist E."/>
            <person name="Daum C."/>
            <person name="Ramamoorthy G.K."/>
            <person name="Gryganskyi A."/>
            <person name="Culley D."/>
            <person name="Magnuson J.K."/>
            <person name="James T.Y."/>
            <person name="O'Malley M.A."/>
            <person name="Stajich J.E."/>
            <person name="Spatafora J.W."/>
            <person name="Visel A."/>
            <person name="Grigoriev I.V."/>
        </authorList>
    </citation>
    <scope>NUCLEOTIDE SEQUENCE [LARGE SCALE GENOMIC DNA]</scope>
    <source>
        <strain evidence="2 3">CBS 129021</strain>
    </source>
</reference>
<accession>A0A1Y2EFM2</accession>
<dbReference type="RefSeq" id="XP_040719545.1">
    <property type="nucleotide sequence ID" value="XM_040865726.1"/>
</dbReference>
<dbReference type="Proteomes" id="UP000193689">
    <property type="component" value="Unassembled WGS sequence"/>
</dbReference>
<dbReference type="GeneID" id="63781938"/>
<organism evidence="2 3">
    <name type="scientific">Pseudomassariella vexata</name>
    <dbReference type="NCBI Taxonomy" id="1141098"/>
    <lineage>
        <taxon>Eukaryota</taxon>
        <taxon>Fungi</taxon>
        <taxon>Dikarya</taxon>
        <taxon>Ascomycota</taxon>
        <taxon>Pezizomycotina</taxon>
        <taxon>Sordariomycetes</taxon>
        <taxon>Xylariomycetidae</taxon>
        <taxon>Amphisphaeriales</taxon>
        <taxon>Pseudomassariaceae</taxon>
        <taxon>Pseudomassariella</taxon>
    </lineage>
</organism>
<dbReference type="EMBL" id="MCFJ01000002">
    <property type="protein sequence ID" value="ORY69595.1"/>
    <property type="molecule type" value="Genomic_DNA"/>
</dbReference>
<dbReference type="AlphaFoldDB" id="A0A1Y2EFM2"/>
<evidence type="ECO:0000256" key="1">
    <source>
        <dbReference type="SAM" id="Phobius"/>
    </source>
</evidence>
<proteinExistence type="predicted"/>
<keyword evidence="3" id="KW-1185">Reference proteome</keyword>
<feature type="transmembrane region" description="Helical" evidence="1">
    <location>
        <begin position="81"/>
        <end position="105"/>
    </location>
</feature>
<comment type="caution">
    <text evidence="2">The sequence shown here is derived from an EMBL/GenBank/DDBJ whole genome shotgun (WGS) entry which is preliminary data.</text>
</comment>
<evidence type="ECO:0000313" key="2">
    <source>
        <dbReference type="EMBL" id="ORY69595.1"/>
    </source>
</evidence>
<keyword evidence="1" id="KW-0812">Transmembrane</keyword>
<name>A0A1Y2EFM2_9PEZI</name>